<reference evidence="4" key="2">
    <citation type="submission" date="2012-11" db="EMBL/GenBank/DDBJ databases">
        <authorList>
            <person name="Kuo A."/>
            <person name="Curtis B.A."/>
            <person name="Tanifuji G."/>
            <person name="Burki F."/>
            <person name="Gruber A."/>
            <person name="Irimia M."/>
            <person name="Maruyama S."/>
            <person name="Arias M.C."/>
            <person name="Ball S.G."/>
            <person name="Gile G.H."/>
            <person name="Hirakawa Y."/>
            <person name="Hopkins J.F."/>
            <person name="Rensing S.A."/>
            <person name="Schmutz J."/>
            <person name="Symeonidi A."/>
            <person name="Elias M."/>
            <person name="Eveleigh R.J."/>
            <person name="Herman E.K."/>
            <person name="Klute M.J."/>
            <person name="Nakayama T."/>
            <person name="Obornik M."/>
            <person name="Reyes-Prieto A."/>
            <person name="Armbrust E.V."/>
            <person name="Aves S.J."/>
            <person name="Beiko R.G."/>
            <person name="Coutinho P."/>
            <person name="Dacks J.B."/>
            <person name="Durnford D.G."/>
            <person name="Fast N.M."/>
            <person name="Green B.R."/>
            <person name="Grisdale C."/>
            <person name="Hempe F."/>
            <person name="Henrissat B."/>
            <person name="Hoppner M.P."/>
            <person name="Ishida K.-I."/>
            <person name="Kim E."/>
            <person name="Koreny L."/>
            <person name="Kroth P.G."/>
            <person name="Liu Y."/>
            <person name="Malik S.-B."/>
            <person name="Maier U.G."/>
            <person name="McRose D."/>
            <person name="Mock T."/>
            <person name="Neilson J.A."/>
            <person name="Onodera N.T."/>
            <person name="Poole A.M."/>
            <person name="Pritham E.J."/>
            <person name="Richards T.A."/>
            <person name="Rocap G."/>
            <person name="Roy S.W."/>
            <person name="Sarai C."/>
            <person name="Schaack S."/>
            <person name="Shirato S."/>
            <person name="Slamovits C.H."/>
            <person name="Spencer D.F."/>
            <person name="Suzuki S."/>
            <person name="Worden A.Z."/>
            <person name="Zauner S."/>
            <person name="Barry K."/>
            <person name="Bell C."/>
            <person name="Bharti A.K."/>
            <person name="Crow J.A."/>
            <person name="Grimwood J."/>
            <person name="Kramer R."/>
            <person name="Lindquist E."/>
            <person name="Lucas S."/>
            <person name="Salamov A."/>
            <person name="McFadden G.I."/>
            <person name="Lane C.E."/>
            <person name="Keeling P.J."/>
            <person name="Gray M.W."/>
            <person name="Grigoriev I.V."/>
            <person name="Archibald J.M."/>
        </authorList>
    </citation>
    <scope>NUCLEOTIDE SEQUENCE</scope>
    <source>
        <strain evidence="4">CCMP2712</strain>
    </source>
</reference>
<dbReference type="KEGG" id="gtt:GUITHDRAFT_117310"/>
<dbReference type="GO" id="GO:0000127">
    <property type="term" value="C:transcription factor TFIIIC complex"/>
    <property type="evidence" value="ECO:0007669"/>
    <property type="project" value="InterPro"/>
</dbReference>
<evidence type="ECO:0000313" key="3">
    <source>
        <dbReference type="EnsemblProtists" id="EKX36530"/>
    </source>
</evidence>
<dbReference type="RefSeq" id="XP_005823510.1">
    <property type="nucleotide sequence ID" value="XM_005823453.1"/>
</dbReference>
<evidence type="ECO:0000313" key="4">
    <source>
        <dbReference type="Proteomes" id="UP000011087"/>
    </source>
</evidence>
<dbReference type="EnsemblProtists" id="EKX36530">
    <property type="protein sequence ID" value="EKX36530"/>
    <property type="gene ID" value="GUITHDRAFT_117310"/>
</dbReference>
<sequence length="466" mass="51302">MNALPSFYSLLSRFSKEDVEFATQSLQQLGVMVKRKRTELNFALSHATEKLLHPSSCFRRVQQEVQQSLGQDLQPFLSSSDLMSKCRGGEVASFLLLQLKGLVEALAQVPPDILDDGKRRRTEEGEGEEQRRNGGGGGGGGGISSHILQTMSEGLQAGKGEDLEQPLPECVIVLENNCDSSSSIFGPFGSTDDSIACYLTDLCGAGEEDEEDGQQEDAADLLLLPFWRRDGKKDEKENEEERRRAMLWLEKLSCWIAEEKEEGASVQQLQQRAEGEMTAVGPWPGEVVEVGGMVEKKLVAKKHSSIWMMETEDAPPAQAAGDAEQAGADMGASRRAAEALRDPQVLVPWFTVKGEENEEALEALKASVCERVWQNPGIPESHLRSRYFMLNPRTLGDVLVILEAEGKVEVRALHVPQCSLASPPLPTIFESYARASEFGGSFSAANPSVSRERYLYPKRVSFKPLL</sequence>
<name>L1IL54_GUITC</name>
<dbReference type="PaxDb" id="55529-EKX36530"/>
<evidence type="ECO:0000313" key="2">
    <source>
        <dbReference type="EMBL" id="EKX36530.1"/>
    </source>
</evidence>
<dbReference type="PANTHER" id="PTHR15180">
    <property type="entry name" value="GENERAL TRANSCRIPTION FACTOR 3C POLYPEPTIDE 1"/>
    <property type="match status" value="1"/>
</dbReference>
<dbReference type="HOGENOM" id="CLU_587201_0_0_1"/>
<dbReference type="InterPro" id="IPR044210">
    <property type="entry name" value="Tfc3-like"/>
</dbReference>
<dbReference type="EMBL" id="JH993072">
    <property type="protein sequence ID" value="EKX36530.1"/>
    <property type="molecule type" value="Genomic_DNA"/>
</dbReference>
<dbReference type="GO" id="GO:0042791">
    <property type="term" value="P:5S class rRNA transcription by RNA polymerase III"/>
    <property type="evidence" value="ECO:0007669"/>
    <property type="project" value="TreeGrafter"/>
</dbReference>
<reference evidence="2 4" key="1">
    <citation type="journal article" date="2012" name="Nature">
        <title>Algal genomes reveal evolutionary mosaicism and the fate of nucleomorphs.</title>
        <authorList>
            <consortium name="DOE Joint Genome Institute"/>
            <person name="Curtis B.A."/>
            <person name="Tanifuji G."/>
            <person name="Burki F."/>
            <person name="Gruber A."/>
            <person name="Irimia M."/>
            <person name="Maruyama S."/>
            <person name="Arias M.C."/>
            <person name="Ball S.G."/>
            <person name="Gile G.H."/>
            <person name="Hirakawa Y."/>
            <person name="Hopkins J.F."/>
            <person name="Kuo A."/>
            <person name="Rensing S.A."/>
            <person name="Schmutz J."/>
            <person name="Symeonidi A."/>
            <person name="Elias M."/>
            <person name="Eveleigh R.J."/>
            <person name="Herman E.K."/>
            <person name="Klute M.J."/>
            <person name="Nakayama T."/>
            <person name="Obornik M."/>
            <person name="Reyes-Prieto A."/>
            <person name="Armbrust E.V."/>
            <person name="Aves S.J."/>
            <person name="Beiko R.G."/>
            <person name="Coutinho P."/>
            <person name="Dacks J.B."/>
            <person name="Durnford D.G."/>
            <person name="Fast N.M."/>
            <person name="Green B.R."/>
            <person name="Grisdale C.J."/>
            <person name="Hempel F."/>
            <person name="Henrissat B."/>
            <person name="Hoppner M.P."/>
            <person name="Ishida K."/>
            <person name="Kim E."/>
            <person name="Koreny L."/>
            <person name="Kroth P.G."/>
            <person name="Liu Y."/>
            <person name="Malik S.B."/>
            <person name="Maier U.G."/>
            <person name="McRose D."/>
            <person name="Mock T."/>
            <person name="Neilson J.A."/>
            <person name="Onodera N.T."/>
            <person name="Poole A.M."/>
            <person name="Pritham E.J."/>
            <person name="Richards T.A."/>
            <person name="Rocap G."/>
            <person name="Roy S.W."/>
            <person name="Sarai C."/>
            <person name="Schaack S."/>
            <person name="Shirato S."/>
            <person name="Slamovits C.H."/>
            <person name="Spencer D.F."/>
            <person name="Suzuki S."/>
            <person name="Worden A.Z."/>
            <person name="Zauner S."/>
            <person name="Barry K."/>
            <person name="Bell C."/>
            <person name="Bharti A.K."/>
            <person name="Crow J.A."/>
            <person name="Grimwood J."/>
            <person name="Kramer R."/>
            <person name="Lindquist E."/>
            <person name="Lucas S."/>
            <person name="Salamov A."/>
            <person name="McFadden G.I."/>
            <person name="Lane C.E."/>
            <person name="Keeling P.J."/>
            <person name="Gray M.W."/>
            <person name="Grigoriev I.V."/>
            <person name="Archibald J.M."/>
        </authorList>
    </citation>
    <scope>NUCLEOTIDE SEQUENCE</scope>
    <source>
        <strain evidence="2 4">CCMP2712</strain>
    </source>
</reference>
<feature type="compositionally biased region" description="Basic and acidic residues" evidence="1">
    <location>
        <begin position="115"/>
        <end position="132"/>
    </location>
</feature>
<dbReference type="AlphaFoldDB" id="L1IL54"/>
<dbReference type="GO" id="GO:0006384">
    <property type="term" value="P:transcription initiation at RNA polymerase III promoter"/>
    <property type="evidence" value="ECO:0007669"/>
    <property type="project" value="InterPro"/>
</dbReference>
<proteinExistence type="predicted"/>
<feature type="region of interest" description="Disordered" evidence="1">
    <location>
        <begin position="114"/>
        <end position="146"/>
    </location>
</feature>
<accession>L1IL54</accession>
<dbReference type="GeneID" id="17293252"/>
<organism evidence="2">
    <name type="scientific">Guillardia theta (strain CCMP2712)</name>
    <name type="common">Cryptophyte</name>
    <dbReference type="NCBI Taxonomy" id="905079"/>
    <lineage>
        <taxon>Eukaryota</taxon>
        <taxon>Cryptophyceae</taxon>
        <taxon>Pyrenomonadales</taxon>
        <taxon>Geminigeraceae</taxon>
        <taxon>Guillardia</taxon>
    </lineage>
</organism>
<dbReference type="PANTHER" id="PTHR15180:SF1">
    <property type="entry name" value="GENERAL TRANSCRIPTION FACTOR 3C POLYPEPTIDE 1"/>
    <property type="match status" value="1"/>
</dbReference>
<feature type="compositionally biased region" description="Gly residues" evidence="1">
    <location>
        <begin position="133"/>
        <end position="143"/>
    </location>
</feature>
<gene>
    <name evidence="2" type="ORF">GUITHDRAFT_117310</name>
</gene>
<keyword evidence="4" id="KW-1185">Reference proteome</keyword>
<reference evidence="3" key="3">
    <citation type="submission" date="2015-06" db="UniProtKB">
        <authorList>
            <consortium name="EnsemblProtists"/>
        </authorList>
    </citation>
    <scope>IDENTIFICATION</scope>
</reference>
<evidence type="ECO:0000256" key="1">
    <source>
        <dbReference type="SAM" id="MobiDB-lite"/>
    </source>
</evidence>
<protein>
    <submittedName>
        <fullName evidence="2 3">Uncharacterized protein</fullName>
    </submittedName>
</protein>
<dbReference type="GO" id="GO:0003677">
    <property type="term" value="F:DNA binding"/>
    <property type="evidence" value="ECO:0007669"/>
    <property type="project" value="InterPro"/>
</dbReference>
<dbReference type="Proteomes" id="UP000011087">
    <property type="component" value="Unassembled WGS sequence"/>
</dbReference>